<dbReference type="Proteomes" id="UP000518266">
    <property type="component" value="Unassembled WGS sequence"/>
</dbReference>
<comment type="caution">
    <text evidence="1">The sequence shown here is derived from an EMBL/GenBank/DDBJ whole genome shotgun (WGS) entry which is preliminary data.</text>
</comment>
<evidence type="ECO:0000313" key="1">
    <source>
        <dbReference type="EMBL" id="KAF3837103.1"/>
    </source>
</evidence>
<gene>
    <name evidence="1" type="ORF">F7725_004567</name>
</gene>
<dbReference type="AlphaFoldDB" id="A0A7J5XJS8"/>
<evidence type="ECO:0000313" key="2">
    <source>
        <dbReference type="Proteomes" id="UP000518266"/>
    </source>
</evidence>
<organism evidence="1 2">
    <name type="scientific">Dissostichus mawsoni</name>
    <name type="common">Antarctic cod</name>
    <dbReference type="NCBI Taxonomy" id="36200"/>
    <lineage>
        <taxon>Eukaryota</taxon>
        <taxon>Metazoa</taxon>
        <taxon>Chordata</taxon>
        <taxon>Craniata</taxon>
        <taxon>Vertebrata</taxon>
        <taxon>Euteleostomi</taxon>
        <taxon>Actinopterygii</taxon>
        <taxon>Neopterygii</taxon>
        <taxon>Teleostei</taxon>
        <taxon>Neoteleostei</taxon>
        <taxon>Acanthomorphata</taxon>
        <taxon>Eupercaria</taxon>
        <taxon>Perciformes</taxon>
        <taxon>Notothenioidei</taxon>
        <taxon>Nototheniidae</taxon>
        <taxon>Dissostichus</taxon>
    </lineage>
</organism>
<protein>
    <submittedName>
        <fullName evidence="1">Uncharacterized protein</fullName>
    </submittedName>
</protein>
<reference evidence="1 2" key="1">
    <citation type="submission" date="2020-03" db="EMBL/GenBank/DDBJ databases">
        <title>Dissostichus mawsoni Genome sequencing and assembly.</title>
        <authorList>
            <person name="Park H."/>
        </authorList>
    </citation>
    <scope>NUCLEOTIDE SEQUENCE [LARGE SCALE GENOMIC DNA]</scope>
    <source>
        <strain evidence="1">DM0001</strain>
        <tissue evidence="1">Muscle</tissue>
    </source>
</reference>
<accession>A0A7J5XJS8</accession>
<keyword evidence="2" id="KW-1185">Reference proteome</keyword>
<dbReference type="EMBL" id="JAAKFY010000023">
    <property type="protein sequence ID" value="KAF3837103.1"/>
    <property type="molecule type" value="Genomic_DNA"/>
</dbReference>
<dbReference type="OrthoDB" id="8945590at2759"/>
<name>A0A7J5XJS8_DISMA</name>
<proteinExistence type="predicted"/>
<sequence>MLCFYSSARSIKKLHALKNPADPSSDIDRCIFNPNSLPFTLFNQLINPMFVLQGDDAYTSLSLIKPVFGRIVHSVRSTEGKSTESHHEPTTVFQTPVYTTRRSRRPVSMRPGYQPPAKYIKVSSFLKNLPKKGAKGQLQTKLNPFNSFLSFTFTFNILPNGEQFYHRATIEHSVEYTGELLIHHHCSRPVLNQYADDTLSISSNFPKLEGKCTERGLLVLLHHGAQAELHWELFLGAHKLDWDLADEDYFTVEIPRYSPGMNYVLVLVSKCSLLAVKLALDTADTSVAMAFGFCIG</sequence>